<keyword evidence="10 12" id="KW-0175">Coiled coil</keyword>
<dbReference type="CDD" id="cd14824">
    <property type="entry name" value="Longin"/>
    <property type="match status" value="1"/>
</dbReference>
<dbReference type="GO" id="GO:0005789">
    <property type="term" value="C:endoplasmic reticulum membrane"/>
    <property type="evidence" value="ECO:0007669"/>
    <property type="project" value="UniProtKB-SubCell"/>
</dbReference>
<dbReference type="RefSeq" id="XP_001022669.2">
    <property type="nucleotide sequence ID" value="XM_001022669.3"/>
</dbReference>
<evidence type="ECO:0000256" key="10">
    <source>
        <dbReference type="ARBA" id="ARBA00023054"/>
    </source>
</evidence>
<dbReference type="Gene3D" id="1.20.5.110">
    <property type="match status" value="1"/>
</dbReference>
<dbReference type="InParanoid" id="I7MLJ7"/>
<evidence type="ECO:0000256" key="3">
    <source>
        <dbReference type="ARBA" id="ARBA00008025"/>
    </source>
</evidence>
<evidence type="ECO:0000259" key="14">
    <source>
        <dbReference type="PROSITE" id="PS50859"/>
    </source>
</evidence>
<evidence type="ECO:0000256" key="2">
    <source>
        <dbReference type="ARBA" id="ARBA00004394"/>
    </source>
</evidence>
<dbReference type="OMA" id="RKMAFAY"/>
<sequence length="230" mass="26955">MNQSHSIFQTTIVRAQDGLVFCEYTTEGAHIQPEISGQLKKFIKNDSLFKQNQDFRLVEFGNYTIGYLVQDDVVFIALVSSTYDVKLCRQYVKDIQQGFTEELKNTFGTTGVNYYSKLSTIETPYSFIKFDRYIKRKCKEFSDQRSQANIDRIKNDMTDIHEIMTQVFSKVMDRTKNLNELNENAAGLKDFSKIYVNKTKNLAWQMWLKKNAVYFILIILLCLFILFKII</sequence>
<dbReference type="HOGENOM" id="CLU_054453_4_1_1"/>
<evidence type="ECO:0000256" key="13">
    <source>
        <dbReference type="SAM" id="Phobius"/>
    </source>
</evidence>
<dbReference type="InterPro" id="IPR010908">
    <property type="entry name" value="Longin_dom"/>
</dbReference>
<keyword evidence="8 13" id="KW-1133">Transmembrane helix</keyword>
<keyword evidence="9" id="KW-0333">Golgi apparatus</keyword>
<dbReference type="Proteomes" id="UP000009168">
    <property type="component" value="Unassembled WGS sequence"/>
</dbReference>
<dbReference type="InterPro" id="IPR042855">
    <property type="entry name" value="V_SNARE_CC"/>
</dbReference>
<dbReference type="STRING" id="312017.I7MLJ7"/>
<dbReference type="GO" id="GO:0006890">
    <property type="term" value="P:retrograde vesicle-mediated transport, Golgi to endoplasmic reticulum"/>
    <property type="evidence" value="ECO:0007669"/>
    <property type="project" value="InterPro"/>
</dbReference>
<evidence type="ECO:0000256" key="12">
    <source>
        <dbReference type="PROSITE-ProRule" id="PRU00290"/>
    </source>
</evidence>
<evidence type="ECO:0000256" key="5">
    <source>
        <dbReference type="ARBA" id="ARBA00022692"/>
    </source>
</evidence>
<reference evidence="17" key="1">
    <citation type="journal article" date="2006" name="PLoS Biol.">
        <title>Macronuclear genome sequence of the ciliate Tetrahymena thermophila, a model eukaryote.</title>
        <authorList>
            <person name="Eisen J.A."/>
            <person name="Coyne R.S."/>
            <person name="Wu M."/>
            <person name="Wu D."/>
            <person name="Thiagarajan M."/>
            <person name="Wortman J.R."/>
            <person name="Badger J.H."/>
            <person name="Ren Q."/>
            <person name="Amedeo P."/>
            <person name="Jones K.M."/>
            <person name="Tallon L.J."/>
            <person name="Delcher A.L."/>
            <person name="Salzberg S.L."/>
            <person name="Silva J.C."/>
            <person name="Haas B.J."/>
            <person name="Majoros W.H."/>
            <person name="Farzad M."/>
            <person name="Carlton J.M."/>
            <person name="Smith R.K. Jr."/>
            <person name="Garg J."/>
            <person name="Pearlman R.E."/>
            <person name="Karrer K.M."/>
            <person name="Sun L."/>
            <person name="Manning G."/>
            <person name="Elde N.C."/>
            <person name="Turkewitz A.P."/>
            <person name="Asai D.J."/>
            <person name="Wilkes D.E."/>
            <person name="Wang Y."/>
            <person name="Cai H."/>
            <person name="Collins K."/>
            <person name="Stewart B.A."/>
            <person name="Lee S.R."/>
            <person name="Wilamowska K."/>
            <person name="Weinberg Z."/>
            <person name="Ruzzo W.L."/>
            <person name="Wloga D."/>
            <person name="Gaertig J."/>
            <person name="Frankel J."/>
            <person name="Tsao C.-C."/>
            <person name="Gorovsky M.A."/>
            <person name="Keeling P.J."/>
            <person name="Waller R.F."/>
            <person name="Patron N.J."/>
            <person name="Cherry J.M."/>
            <person name="Stover N.A."/>
            <person name="Krieger C.J."/>
            <person name="del Toro C."/>
            <person name="Ryder H.F."/>
            <person name="Williamson S.C."/>
            <person name="Barbeau R.A."/>
            <person name="Hamilton E.P."/>
            <person name="Orias E."/>
        </authorList>
    </citation>
    <scope>NUCLEOTIDE SEQUENCE [LARGE SCALE GENOMIC DNA]</scope>
    <source>
        <strain evidence="17">SB210</strain>
    </source>
</reference>
<evidence type="ECO:0000259" key="15">
    <source>
        <dbReference type="PROSITE" id="PS50892"/>
    </source>
</evidence>
<evidence type="ECO:0000313" key="17">
    <source>
        <dbReference type="Proteomes" id="UP000009168"/>
    </source>
</evidence>
<dbReference type="InterPro" id="IPR011012">
    <property type="entry name" value="Longin-like_dom_sf"/>
</dbReference>
<dbReference type="GO" id="GO:0000139">
    <property type="term" value="C:Golgi membrane"/>
    <property type="evidence" value="ECO:0007669"/>
    <property type="project" value="UniProtKB-SubCell"/>
</dbReference>
<dbReference type="PROSITE" id="PS50892">
    <property type="entry name" value="V_SNARE"/>
    <property type="match status" value="1"/>
</dbReference>
<keyword evidence="6" id="KW-0256">Endoplasmic reticulum</keyword>
<evidence type="ECO:0000256" key="1">
    <source>
        <dbReference type="ARBA" id="ARBA00004163"/>
    </source>
</evidence>
<feature type="transmembrane region" description="Helical" evidence="13">
    <location>
        <begin position="212"/>
        <end position="229"/>
    </location>
</feature>
<dbReference type="GO" id="GO:0005484">
    <property type="term" value="F:SNAP receptor activity"/>
    <property type="evidence" value="ECO:0007669"/>
    <property type="project" value="InterPro"/>
</dbReference>
<name>I7MLJ7_TETTS</name>
<feature type="domain" description="V-SNARE coiled-coil homology" evidence="15">
    <location>
        <begin position="149"/>
        <end position="209"/>
    </location>
</feature>
<evidence type="ECO:0000313" key="16">
    <source>
        <dbReference type="EMBL" id="EAS02424.2"/>
    </source>
</evidence>
<dbReference type="GeneID" id="7829383"/>
<dbReference type="EMBL" id="GG662537">
    <property type="protein sequence ID" value="EAS02424.2"/>
    <property type="molecule type" value="Genomic_DNA"/>
</dbReference>
<dbReference type="GO" id="GO:0006888">
    <property type="term" value="P:endoplasmic reticulum to Golgi vesicle-mediated transport"/>
    <property type="evidence" value="ECO:0007669"/>
    <property type="project" value="InterPro"/>
</dbReference>
<dbReference type="PANTHER" id="PTHR45837">
    <property type="entry name" value="VESICLE-TRAFFICKING PROTEIN SEC22B"/>
    <property type="match status" value="1"/>
</dbReference>
<comment type="similarity">
    <text evidence="3">Belongs to the synaptobrevin family.</text>
</comment>
<evidence type="ECO:0000256" key="8">
    <source>
        <dbReference type="ARBA" id="ARBA00022989"/>
    </source>
</evidence>
<dbReference type="FunCoup" id="I7MLJ7">
    <property type="interactions" value="630"/>
</dbReference>
<evidence type="ECO:0000256" key="9">
    <source>
        <dbReference type="ARBA" id="ARBA00023034"/>
    </source>
</evidence>
<protein>
    <submittedName>
        <fullName evidence="16">Synaptobrevin</fullName>
    </submittedName>
</protein>
<dbReference type="AlphaFoldDB" id="I7MLJ7"/>
<dbReference type="SMART" id="SM01270">
    <property type="entry name" value="Longin"/>
    <property type="match status" value="1"/>
</dbReference>
<evidence type="ECO:0000256" key="7">
    <source>
        <dbReference type="ARBA" id="ARBA00022927"/>
    </source>
</evidence>
<dbReference type="eggNOG" id="KOG0862">
    <property type="taxonomic scope" value="Eukaryota"/>
</dbReference>
<dbReference type="SUPFAM" id="SSF64356">
    <property type="entry name" value="SNARE-like"/>
    <property type="match status" value="1"/>
</dbReference>
<dbReference type="PROSITE" id="PS50859">
    <property type="entry name" value="LONGIN"/>
    <property type="match status" value="1"/>
</dbReference>
<dbReference type="SUPFAM" id="SSF58038">
    <property type="entry name" value="SNARE fusion complex"/>
    <property type="match status" value="1"/>
</dbReference>
<gene>
    <name evidence="16" type="ORF">TTHERM_00727840</name>
</gene>
<dbReference type="InterPro" id="IPR044565">
    <property type="entry name" value="Sec22"/>
</dbReference>
<evidence type="ECO:0000256" key="6">
    <source>
        <dbReference type="ARBA" id="ARBA00022824"/>
    </source>
</evidence>
<dbReference type="Gene3D" id="3.30.450.50">
    <property type="entry name" value="Longin domain"/>
    <property type="match status" value="1"/>
</dbReference>
<keyword evidence="5 13" id="KW-0812">Transmembrane</keyword>
<evidence type="ECO:0000256" key="4">
    <source>
        <dbReference type="ARBA" id="ARBA00022448"/>
    </source>
</evidence>
<proteinExistence type="inferred from homology"/>
<keyword evidence="4" id="KW-0813">Transport</keyword>
<dbReference type="Pfam" id="PF13774">
    <property type="entry name" value="Longin"/>
    <property type="match status" value="1"/>
</dbReference>
<keyword evidence="11 13" id="KW-0472">Membrane</keyword>
<accession>I7MLJ7</accession>
<dbReference type="GO" id="GO:0015031">
    <property type="term" value="P:protein transport"/>
    <property type="evidence" value="ECO:0007669"/>
    <property type="project" value="UniProtKB-KW"/>
</dbReference>
<evidence type="ECO:0000256" key="11">
    <source>
        <dbReference type="ARBA" id="ARBA00023136"/>
    </source>
</evidence>
<keyword evidence="17" id="KW-1185">Reference proteome</keyword>
<dbReference type="Pfam" id="PF00957">
    <property type="entry name" value="Synaptobrevin"/>
    <property type="match status" value="1"/>
</dbReference>
<keyword evidence="7" id="KW-0653">Protein transport</keyword>
<comment type="subcellular location">
    <subcellularLocation>
        <location evidence="1">Endoplasmic reticulum membrane</location>
        <topology evidence="1">Single-pass type IV membrane protein</topology>
    </subcellularLocation>
    <subcellularLocation>
        <location evidence="2">Golgi apparatus membrane</location>
    </subcellularLocation>
</comment>
<dbReference type="KEGG" id="tet:TTHERM_00727840"/>
<dbReference type="OrthoDB" id="1719357at2759"/>
<feature type="domain" description="Longin" evidence="14">
    <location>
        <begin position="11"/>
        <end position="134"/>
    </location>
</feature>
<organism evidence="16 17">
    <name type="scientific">Tetrahymena thermophila (strain SB210)</name>
    <dbReference type="NCBI Taxonomy" id="312017"/>
    <lineage>
        <taxon>Eukaryota</taxon>
        <taxon>Sar</taxon>
        <taxon>Alveolata</taxon>
        <taxon>Ciliophora</taxon>
        <taxon>Intramacronucleata</taxon>
        <taxon>Oligohymenophorea</taxon>
        <taxon>Hymenostomatida</taxon>
        <taxon>Tetrahymenina</taxon>
        <taxon>Tetrahymenidae</taxon>
        <taxon>Tetrahymena</taxon>
    </lineage>
</organism>